<gene>
    <name evidence="2" type="ORF">GCM10010260_49310</name>
</gene>
<comment type="caution">
    <text evidence="2">The sequence shown here is derived from an EMBL/GenBank/DDBJ whole genome shotgun (WGS) entry which is preliminary data.</text>
</comment>
<protein>
    <submittedName>
        <fullName evidence="2">Uncharacterized protein</fullName>
    </submittedName>
</protein>
<reference evidence="2" key="2">
    <citation type="submission" date="2020-09" db="EMBL/GenBank/DDBJ databases">
        <authorList>
            <person name="Sun Q."/>
            <person name="Ohkuma M."/>
        </authorList>
    </citation>
    <scope>NUCLEOTIDE SEQUENCE</scope>
    <source>
        <strain evidence="2">JCM 4369</strain>
    </source>
</reference>
<proteinExistence type="predicted"/>
<name>A0A918MD80_9ACTN</name>
<accession>A0A918MD80</accession>
<dbReference type="Proteomes" id="UP000618795">
    <property type="component" value="Unassembled WGS sequence"/>
</dbReference>
<dbReference type="EMBL" id="BMTD01000011">
    <property type="protein sequence ID" value="GGV06009.1"/>
    <property type="molecule type" value="Genomic_DNA"/>
</dbReference>
<feature type="chain" id="PRO_5037600183" evidence="1">
    <location>
        <begin position="30"/>
        <end position="132"/>
    </location>
</feature>
<evidence type="ECO:0000313" key="3">
    <source>
        <dbReference type="Proteomes" id="UP000618795"/>
    </source>
</evidence>
<evidence type="ECO:0000313" key="2">
    <source>
        <dbReference type="EMBL" id="GGV06009.1"/>
    </source>
</evidence>
<reference evidence="2" key="1">
    <citation type="journal article" date="2014" name="Int. J. Syst. Evol. Microbiol.">
        <title>Complete genome sequence of Corynebacterium casei LMG S-19264T (=DSM 44701T), isolated from a smear-ripened cheese.</title>
        <authorList>
            <consortium name="US DOE Joint Genome Institute (JGI-PGF)"/>
            <person name="Walter F."/>
            <person name="Albersmeier A."/>
            <person name="Kalinowski J."/>
            <person name="Ruckert C."/>
        </authorList>
    </citation>
    <scope>NUCLEOTIDE SEQUENCE</scope>
    <source>
        <strain evidence="2">JCM 4369</strain>
    </source>
</reference>
<organism evidence="2 3">
    <name type="scientific">Streptomyces filipinensis</name>
    <dbReference type="NCBI Taxonomy" id="66887"/>
    <lineage>
        <taxon>Bacteria</taxon>
        <taxon>Bacillati</taxon>
        <taxon>Actinomycetota</taxon>
        <taxon>Actinomycetes</taxon>
        <taxon>Kitasatosporales</taxon>
        <taxon>Streptomycetaceae</taxon>
        <taxon>Streptomyces</taxon>
    </lineage>
</organism>
<sequence>MKLRDLAPKGALVAAMSGLLLISGGPAQASSGWDYMGATDFYDGGGGRYYTADVYSTGGDIKICINTAATKNYVYDLWEHDSTNSDEFVTAVTGGGCRTISNIGSYVDGDNGKAEFYVFTYDSSAMSVKWWD</sequence>
<evidence type="ECO:0000256" key="1">
    <source>
        <dbReference type="SAM" id="SignalP"/>
    </source>
</evidence>
<dbReference type="AlphaFoldDB" id="A0A918MD80"/>
<keyword evidence="3" id="KW-1185">Reference proteome</keyword>
<feature type="signal peptide" evidence="1">
    <location>
        <begin position="1"/>
        <end position="29"/>
    </location>
</feature>
<keyword evidence="1" id="KW-0732">Signal</keyword>